<name>A0A9P5E9X5_9HYPO</name>
<dbReference type="Pfam" id="PF20150">
    <property type="entry name" value="2EXR"/>
    <property type="match status" value="1"/>
</dbReference>
<accession>A0A9P5E9X5</accession>
<sequence length="123" mass="13612">MSDLSLSPHTPESNEMATFPQFAKLPIELRDMLWEEALKKDKVLSMHVWMGGTAGRTMELLRGRPLGTELSDLFNSPTTPRLTDGRETEVNAGSKKEYGVMVDDKAAISKLFSVNAESNPDLS</sequence>
<protein>
    <recommendedName>
        <fullName evidence="2">2EXR domain-containing protein</fullName>
    </recommendedName>
</protein>
<evidence type="ECO:0000259" key="2">
    <source>
        <dbReference type="Pfam" id="PF20150"/>
    </source>
</evidence>
<organism evidence="3 4">
    <name type="scientific">Fusarium agapanthi</name>
    <dbReference type="NCBI Taxonomy" id="1803897"/>
    <lineage>
        <taxon>Eukaryota</taxon>
        <taxon>Fungi</taxon>
        <taxon>Dikarya</taxon>
        <taxon>Ascomycota</taxon>
        <taxon>Pezizomycotina</taxon>
        <taxon>Sordariomycetes</taxon>
        <taxon>Hypocreomycetidae</taxon>
        <taxon>Hypocreales</taxon>
        <taxon>Nectriaceae</taxon>
        <taxon>Fusarium</taxon>
        <taxon>Fusarium fujikuroi species complex</taxon>
    </lineage>
</organism>
<dbReference type="OrthoDB" id="3469466at2759"/>
<feature type="domain" description="2EXR" evidence="2">
    <location>
        <begin position="19"/>
        <end position="118"/>
    </location>
</feature>
<dbReference type="EMBL" id="LUFC02000882">
    <property type="protein sequence ID" value="KAF4493538.1"/>
    <property type="molecule type" value="Genomic_DNA"/>
</dbReference>
<evidence type="ECO:0000313" key="3">
    <source>
        <dbReference type="EMBL" id="KAF4493538.1"/>
    </source>
</evidence>
<comment type="caution">
    <text evidence="3">The sequence shown here is derived from an EMBL/GenBank/DDBJ whole genome shotgun (WGS) entry which is preliminary data.</text>
</comment>
<gene>
    <name evidence="3" type="ORF">FAGAP_10337</name>
</gene>
<reference evidence="3" key="1">
    <citation type="submission" date="2020-01" db="EMBL/GenBank/DDBJ databases">
        <title>Identification and distribution of gene clusters putatively required for synthesis of sphingolipid metabolism inhibitors in phylogenetically diverse species of the filamentous fungus Fusarium.</title>
        <authorList>
            <person name="Kim H.-S."/>
            <person name="Busman M."/>
            <person name="Brown D.W."/>
            <person name="Divon H."/>
            <person name="Uhlig S."/>
            <person name="Proctor R.H."/>
        </authorList>
    </citation>
    <scope>NUCLEOTIDE SEQUENCE</scope>
    <source>
        <strain evidence="3">NRRL 31653</strain>
    </source>
</reference>
<keyword evidence="4" id="KW-1185">Reference proteome</keyword>
<evidence type="ECO:0000313" key="4">
    <source>
        <dbReference type="Proteomes" id="UP000737391"/>
    </source>
</evidence>
<feature type="region of interest" description="Disordered" evidence="1">
    <location>
        <begin position="69"/>
        <end position="91"/>
    </location>
</feature>
<dbReference type="Proteomes" id="UP000737391">
    <property type="component" value="Unassembled WGS sequence"/>
</dbReference>
<evidence type="ECO:0000256" key="1">
    <source>
        <dbReference type="SAM" id="MobiDB-lite"/>
    </source>
</evidence>
<dbReference type="AlphaFoldDB" id="A0A9P5E9X5"/>
<dbReference type="InterPro" id="IPR045518">
    <property type="entry name" value="2EXR"/>
</dbReference>
<proteinExistence type="predicted"/>